<comment type="caution">
    <text evidence="1">The sequence shown here is derived from an EMBL/GenBank/DDBJ whole genome shotgun (WGS) entry which is preliminary data.</text>
</comment>
<reference evidence="1 2" key="1">
    <citation type="submission" date="2016-07" db="EMBL/GenBank/DDBJ databases">
        <title>Draft genome of Streptomyces diastatochromogenes.</title>
        <authorList>
            <person name="Podduturi R."/>
            <person name="Lukassen M.B."/>
            <person name="Clausen N."/>
            <person name="Nielsen J.L."/>
            <person name="Jorgensen N.O."/>
        </authorList>
    </citation>
    <scope>NUCLEOTIDE SEQUENCE [LARGE SCALE GENOMIC DNA]</scope>
    <source>
        <strain evidence="1 2">DSM 40608</strain>
    </source>
</reference>
<name>A0A233RS34_STRDA</name>
<evidence type="ECO:0000313" key="1">
    <source>
        <dbReference type="EMBL" id="OXY86212.1"/>
    </source>
</evidence>
<evidence type="ECO:0000313" key="2">
    <source>
        <dbReference type="Proteomes" id="UP000215483"/>
    </source>
</evidence>
<organism evidence="1 2">
    <name type="scientific">Streptomyces diastatochromogenes</name>
    <dbReference type="NCBI Taxonomy" id="42236"/>
    <lineage>
        <taxon>Bacteria</taxon>
        <taxon>Bacillati</taxon>
        <taxon>Actinomycetota</taxon>
        <taxon>Actinomycetes</taxon>
        <taxon>Kitasatosporales</taxon>
        <taxon>Streptomycetaceae</taxon>
        <taxon>Streptomyces</taxon>
    </lineage>
</organism>
<sequence>MDWGTLVGTGLGALLGIGSTLAVDGARSRRDKEVRDEQLRRQVYGEYLIALSRTRSELRDIAHNIHDSPEDRARQVRDRVRENGAYELRHQLQLCAPTEVLALVDRVHAALRDFRDQVLNGATSQDETYRAKRASYEAAARDLREAMRRDLGVAPGD</sequence>
<keyword evidence="2" id="KW-1185">Reference proteome</keyword>
<proteinExistence type="predicted"/>
<dbReference type="AlphaFoldDB" id="A0A233RS34"/>
<dbReference type="EMBL" id="MCGQ01000095">
    <property type="protein sequence ID" value="OXY86212.1"/>
    <property type="molecule type" value="Genomic_DNA"/>
</dbReference>
<dbReference type="Proteomes" id="UP000215483">
    <property type="component" value="Unassembled WGS sequence"/>
</dbReference>
<gene>
    <name evidence="1" type="ORF">BEK98_44775</name>
</gene>
<protein>
    <submittedName>
        <fullName evidence="1">Uncharacterized protein</fullName>
    </submittedName>
</protein>
<accession>A0A233RS34</accession>